<feature type="compositionally biased region" description="Gly residues" evidence="2">
    <location>
        <begin position="155"/>
        <end position="164"/>
    </location>
</feature>
<feature type="domain" description="N-acetylmuramoyl-L-alanine amidase" evidence="3">
    <location>
        <begin position="14"/>
        <end position="142"/>
    </location>
</feature>
<name>A0A7K2IUA3_9ACTN</name>
<dbReference type="InterPro" id="IPR002502">
    <property type="entry name" value="Amidase_domain"/>
</dbReference>
<accession>A0A7K2IUA3</accession>
<dbReference type="InterPro" id="IPR006619">
    <property type="entry name" value="PGRP_domain_met/bac"/>
</dbReference>
<proteinExistence type="inferred from homology"/>
<dbReference type="SUPFAM" id="SSF55846">
    <property type="entry name" value="N-acetylmuramoyl-L-alanine amidase-like"/>
    <property type="match status" value="1"/>
</dbReference>
<dbReference type="Gene3D" id="1.10.101.10">
    <property type="entry name" value="PGBD-like superfamily/PGBD"/>
    <property type="match status" value="1"/>
</dbReference>
<gene>
    <name evidence="5" type="ORF">GTW20_15130</name>
</gene>
<dbReference type="EMBL" id="WWHY01000001">
    <property type="protein sequence ID" value="MYR33558.1"/>
    <property type="molecule type" value="Genomic_DNA"/>
</dbReference>
<evidence type="ECO:0000256" key="2">
    <source>
        <dbReference type="SAM" id="MobiDB-lite"/>
    </source>
</evidence>
<evidence type="ECO:0000259" key="4">
    <source>
        <dbReference type="SMART" id="SM00701"/>
    </source>
</evidence>
<dbReference type="Pfam" id="PF01471">
    <property type="entry name" value="PG_binding_1"/>
    <property type="match status" value="1"/>
</dbReference>
<dbReference type="InterPro" id="IPR002477">
    <property type="entry name" value="Peptidoglycan-bd-like"/>
</dbReference>
<organism evidence="5 6">
    <name type="scientific">Nocardiopsis alba</name>
    <dbReference type="NCBI Taxonomy" id="53437"/>
    <lineage>
        <taxon>Bacteria</taxon>
        <taxon>Bacillati</taxon>
        <taxon>Actinomycetota</taxon>
        <taxon>Actinomycetes</taxon>
        <taxon>Streptosporangiales</taxon>
        <taxon>Nocardiopsidaceae</taxon>
        <taxon>Nocardiopsis</taxon>
    </lineage>
</organism>
<dbReference type="InterPro" id="IPR036505">
    <property type="entry name" value="Amidase/PGRP_sf"/>
</dbReference>
<dbReference type="Proteomes" id="UP000467124">
    <property type="component" value="Unassembled WGS sequence"/>
</dbReference>
<feature type="domain" description="Peptidoglycan recognition protein family" evidence="4">
    <location>
        <begin position="2"/>
        <end position="137"/>
    </location>
</feature>
<evidence type="ECO:0000313" key="6">
    <source>
        <dbReference type="Proteomes" id="UP000467124"/>
    </source>
</evidence>
<reference evidence="5 6" key="1">
    <citation type="journal article" date="2019" name="Nat. Commun.">
        <title>The antimicrobial potential of Streptomyces from insect microbiomes.</title>
        <authorList>
            <person name="Chevrette M.G."/>
            <person name="Carlson C.M."/>
            <person name="Ortega H.E."/>
            <person name="Thomas C."/>
            <person name="Ananiev G.E."/>
            <person name="Barns K.J."/>
            <person name="Book A.J."/>
            <person name="Cagnazzo J."/>
            <person name="Carlos C."/>
            <person name="Flanigan W."/>
            <person name="Grubbs K.J."/>
            <person name="Horn H.A."/>
            <person name="Hoffmann F.M."/>
            <person name="Klassen J.L."/>
            <person name="Knack J.J."/>
            <person name="Lewin G.R."/>
            <person name="McDonald B.R."/>
            <person name="Muller L."/>
            <person name="Melo W.G.P."/>
            <person name="Pinto-Tomas A.A."/>
            <person name="Schmitz A."/>
            <person name="Wendt-Pienkowski E."/>
            <person name="Wildman S."/>
            <person name="Zhao M."/>
            <person name="Zhang F."/>
            <person name="Bugni T.S."/>
            <person name="Andes D.R."/>
            <person name="Pupo M.T."/>
            <person name="Currie C.R."/>
        </authorList>
    </citation>
    <scope>NUCLEOTIDE SEQUENCE [LARGE SCALE GENOMIC DNA]</scope>
    <source>
        <strain evidence="5 6">SID5840</strain>
    </source>
</reference>
<dbReference type="CDD" id="cd06583">
    <property type="entry name" value="PGRP"/>
    <property type="match status" value="1"/>
</dbReference>
<evidence type="ECO:0000313" key="5">
    <source>
        <dbReference type="EMBL" id="MYR33558.1"/>
    </source>
</evidence>
<dbReference type="GO" id="GO:0008745">
    <property type="term" value="F:N-acetylmuramoyl-L-alanine amidase activity"/>
    <property type="evidence" value="ECO:0007669"/>
    <property type="project" value="InterPro"/>
</dbReference>
<dbReference type="InterPro" id="IPR036365">
    <property type="entry name" value="PGBD-like_sf"/>
</dbReference>
<dbReference type="SMART" id="SM00644">
    <property type="entry name" value="Ami_2"/>
    <property type="match status" value="1"/>
</dbReference>
<dbReference type="AlphaFoldDB" id="A0A7K2IUA3"/>
<dbReference type="InterPro" id="IPR036366">
    <property type="entry name" value="PGBDSf"/>
</dbReference>
<dbReference type="Pfam" id="PF01510">
    <property type="entry name" value="Amidase_2"/>
    <property type="match status" value="1"/>
</dbReference>
<protein>
    <submittedName>
        <fullName evidence="5">Peptidoglycan-binding domain-containing protein</fullName>
    </submittedName>
</protein>
<evidence type="ECO:0000259" key="3">
    <source>
        <dbReference type="SMART" id="SM00644"/>
    </source>
</evidence>
<dbReference type="PANTHER" id="PTHR11022">
    <property type="entry name" value="PEPTIDOGLYCAN RECOGNITION PROTEIN"/>
    <property type="match status" value="1"/>
</dbReference>
<dbReference type="InterPro" id="IPR015510">
    <property type="entry name" value="PGRP"/>
</dbReference>
<comment type="caution">
    <text evidence="5">The sequence shown here is derived from an EMBL/GenBank/DDBJ whole genome shotgun (WGS) entry which is preliminary data.</text>
</comment>
<dbReference type="GO" id="GO:0008270">
    <property type="term" value="F:zinc ion binding"/>
    <property type="evidence" value="ECO:0007669"/>
    <property type="project" value="InterPro"/>
</dbReference>
<dbReference type="SUPFAM" id="SSF47090">
    <property type="entry name" value="PGBD-like"/>
    <property type="match status" value="1"/>
</dbReference>
<dbReference type="GO" id="GO:0009253">
    <property type="term" value="P:peptidoglycan catabolic process"/>
    <property type="evidence" value="ECO:0007669"/>
    <property type="project" value="InterPro"/>
</dbReference>
<sequence length="283" mass="30345">MSSPVSRSAWGARSPRGRTTVAWSRRTGFTVHYSAGPASQTPRRIQDFHMDGNGWADIGYNFLVDRSGTVYEGRGWTVAGAHAAPHNTSHIGVCFIGRDGDATPAAKASIRSLYDEACRRSGRTLARTWHGGLSGNSTECPGSDLRAWVRAGMPVGDGGGGGGAPAPSPGAGTLPGPRFDFPLPAGHYFGPASGPDQSVSGAFRRTFRGRTDREWLREWATQLGRRGWSVGRGRTHLARHGNDGVYGPEYRALARAFQRSQGLTVDGLIGRETWDEAFHAPVT</sequence>
<comment type="similarity">
    <text evidence="1">Belongs to the N-acetylmuramoyl-L-alanine amidase 2 family.</text>
</comment>
<dbReference type="RefSeq" id="WP_014913171.1">
    <property type="nucleotide sequence ID" value="NZ_JBEYGQ010000025.1"/>
</dbReference>
<dbReference type="PANTHER" id="PTHR11022:SF41">
    <property type="entry name" value="PEPTIDOGLYCAN-RECOGNITION PROTEIN LC-RELATED"/>
    <property type="match status" value="1"/>
</dbReference>
<feature type="region of interest" description="Disordered" evidence="2">
    <location>
        <begin position="154"/>
        <end position="175"/>
    </location>
</feature>
<evidence type="ECO:0000256" key="1">
    <source>
        <dbReference type="ARBA" id="ARBA00007553"/>
    </source>
</evidence>
<dbReference type="SMART" id="SM00701">
    <property type="entry name" value="PGRP"/>
    <property type="match status" value="1"/>
</dbReference>
<dbReference type="Gene3D" id="3.40.80.10">
    <property type="entry name" value="Peptidoglycan recognition protein-like"/>
    <property type="match status" value="1"/>
</dbReference>